<organism evidence="6 7">
    <name type="scientific">Fonsecaea multimorphosa CBS 102226</name>
    <dbReference type="NCBI Taxonomy" id="1442371"/>
    <lineage>
        <taxon>Eukaryota</taxon>
        <taxon>Fungi</taxon>
        <taxon>Dikarya</taxon>
        <taxon>Ascomycota</taxon>
        <taxon>Pezizomycotina</taxon>
        <taxon>Eurotiomycetes</taxon>
        <taxon>Chaetothyriomycetidae</taxon>
        <taxon>Chaetothyriales</taxon>
        <taxon>Herpotrichiellaceae</taxon>
        <taxon>Fonsecaea</taxon>
    </lineage>
</organism>
<reference evidence="6 7" key="1">
    <citation type="submission" date="2015-01" db="EMBL/GenBank/DDBJ databases">
        <title>The Genome Sequence of Fonsecaea multimorphosa CBS 102226.</title>
        <authorList>
            <consortium name="The Broad Institute Genomics Platform"/>
            <person name="Cuomo C."/>
            <person name="de Hoog S."/>
            <person name="Gorbushina A."/>
            <person name="Stielow B."/>
            <person name="Teixiera M."/>
            <person name="Abouelleil A."/>
            <person name="Chapman S.B."/>
            <person name="Priest M."/>
            <person name="Young S.K."/>
            <person name="Wortman J."/>
            <person name="Nusbaum C."/>
            <person name="Birren B."/>
        </authorList>
    </citation>
    <scope>NUCLEOTIDE SEQUENCE [LARGE SCALE GENOMIC DNA]</scope>
    <source>
        <strain evidence="6 7">CBS 102226</strain>
    </source>
</reference>
<keyword evidence="3" id="KW-0539">Nucleus</keyword>
<feature type="region of interest" description="Disordered" evidence="4">
    <location>
        <begin position="809"/>
        <end position="842"/>
    </location>
</feature>
<dbReference type="PANTHER" id="PTHR15321">
    <property type="entry name" value="TUMOR SUPPRESSOR P53-BINDING PROTEIN 1"/>
    <property type="match status" value="1"/>
</dbReference>
<dbReference type="InterPro" id="IPR041297">
    <property type="entry name" value="Crb2_Tudor"/>
</dbReference>
<feature type="compositionally biased region" description="Basic and acidic residues" evidence="4">
    <location>
        <begin position="710"/>
        <end position="721"/>
    </location>
</feature>
<feature type="region of interest" description="Disordered" evidence="4">
    <location>
        <begin position="166"/>
        <end position="212"/>
    </location>
</feature>
<feature type="compositionally biased region" description="Acidic residues" evidence="4">
    <location>
        <begin position="328"/>
        <end position="345"/>
    </location>
</feature>
<dbReference type="InterPro" id="IPR047252">
    <property type="entry name" value="TP53BP1-like"/>
</dbReference>
<feature type="region of interest" description="Disordered" evidence="4">
    <location>
        <begin position="696"/>
        <end position="786"/>
    </location>
</feature>
<evidence type="ECO:0000256" key="3">
    <source>
        <dbReference type="ARBA" id="ARBA00023242"/>
    </source>
</evidence>
<gene>
    <name evidence="6" type="ORF">Z520_05991</name>
</gene>
<evidence type="ECO:0000256" key="2">
    <source>
        <dbReference type="ARBA" id="ARBA00022763"/>
    </source>
</evidence>
<sequence length="1381" mass="151430">MATDSLLSIDIANLKADILAPLESGHEHPDSEHNRHTGVQSTAENYHHPSLPDSGPASIPQLPSTVPDSQVILTDAESQLQFLPPAFAPNKAVATTQKMISQGSDAPTQELSPSHYEPLLNRSRGAGQLQDEGYDLELVQDLKEETGPTLHEGDEGHIDLISSLVSEKDAVSDGDEEDPEPVQVDFSPTKSPRALSQFPESQRFKTPATAGRKRRYNGDIIDSPELPRNPLLRGGEAHAHVMGLSQAFAATQANTSPFVGDVSGDLHSDRPSPNIELQPRPMTAATSSPLRPISDFKRASTEPASRYVSVQQSQALRERARRKQLEMLNEDEDSDHDSFNDDEDSFLDRERRRRERDRKIQAQLSSISKQSMRSISVSKSSPIPAPTRSSPERNLPVNRPSTQSDSSPIRRDRHISSNESEEETEHEDNSSVAVARSSQPVVLVDDEDKENFSDRASQIPETTARLQRVMSDLPSHVQDSPSLRHGHETHSHAIAFNSSQPFAVADSQPERHLKQLRTTTQVPRSSVADGVLDFVPQSATSSPAGPFTTTRRDSASAIAVDLSSAAADGHLSARKDLSNTGLDRTGLSSGSQTRQPPASTIPETSSNEQQVQRGKESEPKPQNGDDESHDAFDTAQTHKQASTTTIDQPAATELSSPPIITTPPGQRRKRMAEIAAEPSPLRSQVSFNAFEALQLDANFQSPKQVNLSPKRTDRKVSKDEDVPAALGSGRRQRRNLAIEQDLNESSTPQKDQKGLGNPEPGPDNGSSEKHVQAVPPPISYPQRERRPTAKALNALSTQPLAAISNARASQWDLQDSPPQKAVPLRKPSTGVKRKARDDGVSTETPIMLSKRLKVMKNAAQEPCLPESIEQHQYRVNSIGLDKSLDLNTAVAAQADIEAENRTSERDIAPNMVFACFNGKTRAYYPAICLGCPNSDSNRFLIRWEGYDPDEVDEYGVRSLDLRIGDQVKIDMQGFPKVSHVIRGFEDKIVQENIPTERAVVTDIRGYQTILVAPKQRKSLLADGSAENVKKVPVSAVYLDSIMWGQMKDRIYEYKPSIHAELSSGVSTPLDRASTPTTPSSRTRRGITAPGPLAGQTDISKGLLSKMAFAISYEDSDRRRNLVELVQNNGGIVLQESFLDLFEPDSMQLKEEFSGFSFAALLADRHSRKEKYLQALALGFPCLSGRWIEVCVESGKIVDWASYLLPAGESSELEGATKSRILPFSASAEGLRVKDIISVRPKILSDSQVIVVMGKGKAEAKRRPYLSLVRALDPAKVELEPDLVSVKTRLEAGLDEGETHKYVFVDDREVEAAKATFSTSASNRRGDQPGCGRKRGIRKHEGVQEHEDTDANAGTSHRDAKIKVMCNEDIVQSLILGKLWIG</sequence>
<dbReference type="InterPro" id="IPR001357">
    <property type="entry name" value="BRCT_dom"/>
</dbReference>
<dbReference type="RefSeq" id="XP_016632813.1">
    <property type="nucleotide sequence ID" value="XM_016776494.1"/>
</dbReference>
<dbReference type="Gene3D" id="3.40.50.10190">
    <property type="entry name" value="BRCT domain"/>
    <property type="match status" value="1"/>
</dbReference>
<dbReference type="GO" id="GO:0000077">
    <property type="term" value="P:DNA damage checkpoint signaling"/>
    <property type="evidence" value="ECO:0007669"/>
    <property type="project" value="TreeGrafter"/>
</dbReference>
<dbReference type="GeneID" id="27711737"/>
<evidence type="ECO:0000256" key="1">
    <source>
        <dbReference type="ARBA" id="ARBA00004123"/>
    </source>
</evidence>
<feature type="region of interest" description="Disordered" evidence="4">
    <location>
        <begin position="259"/>
        <end position="316"/>
    </location>
</feature>
<proteinExistence type="predicted"/>
<accession>A0A0D2H9X3</accession>
<evidence type="ECO:0000256" key="4">
    <source>
        <dbReference type="SAM" id="MobiDB-lite"/>
    </source>
</evidence>
<feature type="region of interest" description="Disordered" evidence="4">
    <location>
        <begin position="1064"/>
        <end position="1090"/>
    </location>
</feature>
<dbReference type="GO" id="GO:0005634">
    <property type="term" value="C:nucleus"/>
    <property type="evidence" value="ECO:0007669"/>
    <property type="project" value="UniProtKB-SubCell"/>
</dbReference>
<evidence type="ECO:0000313" key="6">
    <source>
        <dbReference type="EMBL" id="KIX98690.1"/>
    </source>
</evidence>
<dbReference type="Gene3D" id="2.30.30.140">
    <property type="match status" value="1"/>
</dbReference>
<dbReference type="InterPro" id="IPR047249">
    <property type="entry name" value="BRCT_p53bp1-like_rpt1"/>
</dbReference>
<feature type="compositionally biased region" description="Low complexity" evidence="4">
    <location>
        <begin position="365"/>
        <end position="381"/>
    </location>
</feature>
<feature type="compositionally biased region" description="Polar residues" evidence="4">
    <location>
        <begin position="697"/>
        <end position="709"/>
    </location>
</feature>
<dbReference type="Pfam" id="PF18115">
    <property type="entry name" value="Tudor_3"/>
    <property type="match status" value="1"/>
</dbReference>
<comment type="subcellular location">
    <subcellularLocation>
        <location evidence="1">Nucleus</location>
    </subcellularLocation>
</comment>
<dbReference type="InterPro" id="IPR036420">
    <property type="entry name" value="BRCT_dom_sf"/>
</dbReference>
<dbReference type="VEuPathDB" id="FungiDB:Z520_05991"/>
<feature type="domain" description="BRCT" evidence="5">
    <location>
        <begin position="1098"/>
        <end position="1204"/>
    </location>
</feature>
<dbReference type="GO" id="GO:0045944">
    <property type="term" value="P:positive regulation of transcription by RNA polymerase II"/>
    <property type="evidence" value="ECO:0007669"/>
    <property type="project" value="TreeGrafter"/>
</dbReference>
<dbReference type="PANTHER" id="PTHR15321:SF3">
    <property type="entry name" value="TP53-BINDING PROTEIN 1"/>
    <property type="match status" value="1"/>
</dbReference>
<dbReference type="GO" id="GO:0042393">
    <property type="term" value="F:histone binding"/>
    <property type="evidence" value="ECO:0007669"/>
    <property type="project" value="TreeGrafter"/>
</dbReference>
<keyword evidence="7" id="KW-1185">Reference proteome</keyword>
<evidence type="ECO:0000313" key="7">
    <source>
        <dbReference type="Proteomes" id="UP000053411"/>
    </source>
</evidence>
<feature type="region of interest" description="Disordered" evidence="4">
    <location>
        <begin position="328"/>
        <end position="440"/>
    </location>
</feature>
<protein>
    <recommendedName>
        <fullName evidence="5">BRCT domain-containing protein</fullName>
    </recommendedName>
</protein>
<dbReference type="EMBL" id="KN848071">
    <property type="protein sequence ID" value="KIX98690.1"/>
    <property type="molecule type" value="Genomic_DNA"/>
</dbReference>
<dbReference type="Proteomes" id="UP000053411">
    <property type="component" value="Unassembled WGS sequence"/>
</dbReference>
<feature type="region of interest" description="Disordered" evidence="4">
    <location>
        <begin position="22"/>
        <end position="65"/>
    </location>
</feature>
<keyword evidence="2" id="KW-0227">DNA damage</keyword>
<dbReference type="CDD" id="cd17745">
    <property type="entry name" value="BRCT_p53bp1_rpt1"/>
    <property type="match status" value="1"/>
</dbReference>
<evidence type="ECO:0000259" key="5">
    <source>
        <dbReference type="PROSITE" id="PS50172"/>
    </source>
</evidence>
<feature type="region of interest" description="Disordered" evidence="4">
    <location>
        <begin position="575"/>
        <end position="682"/>
    </location>
</feature>
<feature type="compositionally biased region" description="Polar residues" evidence="4">
    <location>
        <begin position="578"/>
        <end position="612"/>
    </location>
</feature>
<dbReference type="SUPFAM" id="SSF52113">
    <property type="entry name" value="BRCT domain"/>
    <property type="match status" value="1"/>
</dbReference>
<dbReference type="SMART" id="SM00292">
    <property type="entry name" value="BRCT"/>
    <property type="match status" value="1"/>
</dbReference>
<dbReference type="STRING" id="1442371.A0A0D2H9X3"/>
<feature type="region of interest" description="Disordered" evidence="4">
    <location>
        <begin position="1314"/>
        <end position="1356"/>
    </location>
</feature>
<name>A0A0D2H9X3_9EURO</name>
<dbReference type="OrthoDB" id="129353at2759"/>
<dbReference type="PROSITE" id="PS50172">
    <property type="entry name" value="BRCT"/>
    <property type="match status" value="1"/>
</dbReference>
<feature type="compositionally biased region" description="Basic and acidic residues" evidence="4">
    <location>
        <begin position="24"/>
        <end position="35"/>
    </location>
</feature>
<feature type="compositionally biased region" description="Polar residues" evidence="4">
    <location>
        <begin position="634"/>
        <end position="659"/>
    </location>
</feature>